<sequence>MPVAAVAAAVCLVACAAPHHPVHDTRDIESGSNDLVTLAVEVTTDNHWLAGRRDDGTCVWHTPAYVLRDGAGTVLDVGDVPADRADGTAAGEILDGDLCLLPVNLDAPPAEVYEVEITATAPTGGSIGPIPGEGESYSGSDMISRRNAQDGGVVEVFIAGPPSPY</sequence>
<dbReference type="EMBL" id="JACHJO010000007">
    <property type="protein sequence ID" value="MBB6120535.1"/>
    <property type="molecule type" value="Genomic_DNA"/>
</dbReference>
<gene>
    <name evidence="2" type="ORF">FHS13_002492</name>
</gene>
<feature type="signal peptide" evidence="1">
    <location>
        <begin position="1"/>
        <end position="16"/>
    </location>
</feature>
<comment type="caution">
    <text evidence="2">The sequence shown here is derived from an EMBL/GenBank/DDBJ whole genome shotgun (WGS) entry which is preliminary data.</text>
</comment>
<organism evidence="2 3">
    <name type="scientific">Nocardiopsis algeriensis</name>
    <dbReference type="NCBI Taxonomy" id="1478215"/>
    <lineage>
        <taxon>Bacteria</taxon>
        <taxon>Bacillati</taxon>
        <taxon>Actinomycetota</taxon>
        <taxon>Actinomycetes</taxon>
        <taxon>Streptosporangiales</taxon>
        <taxon>Nocardiopsidaceae</taxon>
        <taxon>Nocardiopsis</taxon>
    </lineage>
</organism>
<dbReference type="RefSeq" id="WP_184291720.1">
    <property type="nucleotide sequence ID" value="NZ_JACHJO010000007.1"/>
</dbReference>
<evidence type="ECO:0000313" key="2">
    <source>
        <dbReference type="EMBL" id="MBB6120535.1"/>
    </source>
</evidence>
<evidence type="ECO:0000256" key="1">
    <source>
        <dbReference type="SAM" id="SignalP"/>
    </source>
</evidence>
<evidence type="ECO:0000313" key="3">
    <source>
        <dbReference type="Proteomes" id="UP000536604"/>
    </source>
</evidence>
<keyword evidence="1" id="KW-0732">Signal</keyword>
<name>A0A841IVH6_9ACTN</name>
<proteinExistence type="predicted"/>
<keyword evidence="3" id="KW-1185">Reference proteome</keyword>
<reference evidence="2 3" key="1">
    <citation type="submission" date="2020-08" db="EMBL/GenBank/DDBJ databases">
        <title>Genomic Encyclopedia of Type Strains, Phase III (KMG-III): the genomes of soil and plant-associated and newly described type strains.</title>
        <authorList>
            <person name="Whitman W."/>
        </authorList>
    </citation>
    <scope>NUCLEOTIDE SEQUENCE [LARGE SCALE GENOMIC DNA]</scope>
    <source>
        <strain evidence="2 3">CECT 8712</strain>
    </source>
</reference>
<dbReference type="Proteomes" id="UP000536604">
    <property type="component" value="Unassembled WGS sequence"/>
</dbReference>
<accession>A0A841IVH6</accession>
<protein>
    <recommendedName>
        <fullName evidence="4">Secreted protein</fullName>
    </recommendedName>
</protein>
<dbReference type="AlphaFoldDB" id="A0A841IVH6"/>
<evidence type="ECO:0008006" key="4">
    <source>
        <dbReference type="Google" id="ProtNLM"/>
    </source>
</evidence>
<feature type="chain" id="PRO_5032296680" description="Secreted protein" evidence="1">
    <location>
        <begin position="17"/>
        <end position="165"/>
    </location>
</feature>